<comment type="function">
    <text evidence="11">Exhibits both single-stranded and double-stranded endoribonuclease activity. May act as an activator of RNA-induced silencing complex (RISC) by facilitating endonucleolytic cleavage of the siRNA passenger strand.</text>
</comment>
<name>T1GHU2_MEGSC</name>
<keyword evidence="7" id="KW-0694">RNA-binding</keyword>
<evidence type="ECO:0000256" key="3">
    <source>
        <dbReference type="ARBA" id="ARBA00005902"/>
    </source>
</evidence>
<dbReference type="AlphaFoldDB" id="T1GHU2"/>
<dbReference type="EMBL" id="CAQQ02112676">
    <property type="status" value="NOT_ANNOTATED_CDS"/>
    <property type="molecule type" value="Genomic_DNA"/>
</dbReference>
<dbReference type="OMA" id="AHGMEYW"/>
<dbReference type="Gene3D" id="1.20.58.190">
    <property type="entry name" value="Translin, domain 1"/>
    <property type="match status" value="1"/>
</dbReference>
<keyword evidence="6" id="KW-0963">Cytoplasm</keyword>
<organism evidence="14 15">
    <name type="scientific">Megaselia scalaris</name>
    <name type="common">Humpbacked fly</name>
    <name type="synonym">Phora scalaris</name>
    <dbReference type="NCBI Taxonomy" id="36166"/>
    <lineage>
        <taxon>Eukaryota</taxon>
        <taxon>Metazoa</taxon>
        <taxon>Ecdysozoa</taxon>
        <taxon>Arthropoda</taxon>
        <taxon>Hexapoda</taxon>
        <taxon>Insecta</taxon>
        <taxon>Pterygota</taxon>
        <taxon>Neoptera</taxon>
        <taxon>Endopterygota</taxon>
        <taxon>Diptera</taxon>
        <taxon>Brachycera</taxon>
        <taxon>Muscomorpha</taxon>
        <taxon>Platypezoidea</taxon>
        <taxon>Phoridae</taxon>
        <taxon>Megaseliini</taxon>
        <taxon>Megaselia</taxon>
    </lineage>
</organism>
<dbReference type="InterPro" id="IPR036081">
    <property type="entry name" value="Translin_sf"/>
</dbReference>
<protein>
    <recommendedName>
        <fullName evidence="5">Translin</fullName>
    </recommendedName>
    <alternativeName>
        <fullName evidence="12">Component 3 of promoter of RISC</fullName>
    </alternativeName>
</protein>
<dbReference type="GO" id="GO:0005634">
    <property type="term" value="C:nucleus"/>
    <property type="evidence" value="ECO:0007669"/>
    <property type="project" value="UniProtKB-SubCell"/>
</dbReference>
<dbReference type="GO" id="GO:0046872">
    <property type="term" value="F:metal ion binding"/>
    <property type="evidence" value="ECO:0007669"/>
    <property type="project" value="UniProtKB-KW"/>
</dbReference>
<evidence type="ECO:0000256" key="4">
    <source>
        <dbReference type="ARBA" id="ARBA00011685"/>
    </source>
</evidence>
<keyword evidence="8" id="KW-0238">DNA-binding</keyword>
<dbReference type="EMBL" id="CAQQ02112675">
    <property type="status" value="NOT_ANNOTATED_CDS"/>
    <property type="molecule type" value="Genomic_DNA"/>
</dbReference>
<dbReference type="GO" id="GO:0003697">
    <property type="term" value="F:single-stranded DNA binding"/>
    <property type="evidence" value="ECO:0007669"/>
    <property type="project" value="InterPro"/>
</dbReference>
<evidence type="ECO:0000256" key="2">
    <source>
        <dbReference type="ARBA" id="ARBA00004496"/>
    </source>
</evidence>
<evidence type="ECO:0000256" key="9">
    <source>
        <dbReference type="ARBA" id="ARBA00023242"/>
    </source>
</evidence>
<keyword evidence="13" id="KW-0460">Magnesium</keyword>
<dbReference type="HOGENOM" id="CLU_079179_0_0_1"/>
<comment type="subunit">
    <text evidence="4">Ring-shaped heterooctamer of six TSN and two TSNAX subunits, DNA/RNA binding occurs inside the ring.</text>
</comment>
<dbReference type="Pfam" id="PF01997">
    <property type="entry name" value="Translin"/>
    <property type="match status" value="1"/>
</dbReference>
<keyword evidence="15" id="KW-1185">Reference proteome</keyword>
<evidence type="ECO:0000256" key="5">
    <source>
        <dbReference type="ARBA" id="ARBA00022196"/>
    </source>
</evidence>
<comment type="subcellular location">
    <subcellularLocation>
        <location evidence="2">Cytoplasm</location>
    </subcellularLocation>
    <subcellularLocation>
        <location evidence="1">Nucleus</location>
    </subcellularLocation>
</comment>
<comment type="similarity">
    <text evidence="3">Belongs to the translin family.</text>
</comment>
<evidence type="ECO:0000256" key="10">
    <source>
        <dbReference type="ARBA" id="ARBA00025374"/>
    </source>
</evidence>
<dbReference type="GO" id="GO:0005737">
    <property type="term" value="C:cytoplasm"/>
    <property type="evidence" value="ECO:0007669"/>
    <property type="project" value="UniProtKB-SubCell"/>
</dbReference>
<evidence type="ECO:0000256" key="8">
    <source>
        <dbReference type="ARBA" id="ARBA00023125"/>
    </source>
</evidence>
<dbReference type="Proteomes" id="UP000015102">
    <property type="component" value="Unassembled WGS sequence"/>
</dbReference>
<dbReference type="GO" id="GO:0003723">
    <property type="term" value="F:RNA binding"/>
    <property type="evidence" value="ECO:0007669"/>
    <property type="project" value="UniProtKB-KW"/>
</dbReference>
<dbReference type="InterPro" id="IPR033956">
    <property type="entry name" value="Translin"/>
</dbReference>
<dbReference type="FunFam" id="1.20.58.190:FF:000001">
    <property type="entry name" value="Translin"/>
    <property type="match status" value="1"/>
</dbReference>
<dbReference type="Gene3D" id="1.20.5.420">
    <property type="entry name" value="Immunoglobulin FC, subunit C"/>
    <property type="match status" value="1"/>
</dbReference>
<reference evidence="14" key="2">
    <citation type="submission" date="2015-06" db="UniProtKB">
        <authorList>
            <consortium name="EnsemblMetazoa"/>
        </authorList>
    </citation>
    <scope>IDENTIFICATION</scope>
</reference>
<evidence type="ECO:0000256" key="13">
    <source>
        <dbReference type="PIRSR" id="PIRSR602848-1"/>
    </source>
</evidence>
<dbReference type="CDD" id="cd14819">
    <property type="entry name" value="Translin"/>
    <property type="match status" value="1"/>
</dbReference>
<comment type="function">
    <text evidence="10">DNA-binding protein that specifically recognizes consensus sequences at the breakpoint junctions in chromosomal translocations, mostly involving immunoglobulin (Ig)/T-cell receptor gene segments. Seems to recognize single-stranded DNA ends generated by staggered breaks occurring at recombination hot spots.</text>
</comment>
<evidence type="ECO:0000256" key="1">
    <source>
        <dbReference type="ARBA" id="ARBA00004123"/>
    </source>
</evidence>
<dbReference type="InterPro" id="IPR002848">
    <property type="entry name" value="Translin_fam"/>
</dbReference>
<reference evidence="15" key="1">
    <citation type="submission" date="2013-02" db="EMBL/GenBank/DDBJ databases">
        <authorList>
            <person name="Hughes D."/>
        </authorList>
    </citation>
    <scope>NUCLEOTIDE SEQUENCE</scope>
    <source>
        <strain>Durham</strain>
        <strain evidence="15">NC isolate 2 -- Noor lab</strain>
    </source>
</reference>
<evidence type="ECO:0000256" key="11">
    <source>
        <dbReference type="ARBA" id="ARBA00025410"/>
    </source>
</evidence>
<dbReference type="EnsemblMetazoa" id="MESCA003003-RA">
    <property type="protein sequence ID" value="MESCA003003-PA"/>
    <property type="gene ID" value="MESCA003003"/>
</dbReference>
<keyword evidence="9" id="KW-0539">Nucleus</keyword>
<evidence type="ECO:0000256" key="7">
    <source>
        <dbReference type="ARBA" id="ARBA00022884"/>
    </source>
</evidence>
<dbReference type="STRING" id="36166.T1GHU2"/>
<dbReference type="GO" id="GO:0016070">
    <property type="term" value="P:RNA metabolic process"/>
    <property type="evidence" value="ECO:0007669"/>
    <property type="project" value="InterPro"/>
</dbReference>
<proteinExistence type="inferred from homology"/>
<feature type="binding site" evidence="13">
    <location>
        <position position="156"/>
    </location>
    <ligand>
        <name>Mg(2+)</name>
        <dbReference type="ChEBI" id="CHEBI:18420"/>
    </ligand>
</feature>
<accession>T1GHU2</accession>
<dbReference type="EMBL" id="CAQQ02112677">
    <property type="status" value="NOT_ANNOTATED_CDS"/>
    <property type="molecule type" value="Genomic_DNA"/>
</dbReference>
<sequence length="207" mass="24051">MSDNFVNEELFSKFQEYFDHEQELRDNVRQIIRTIETASKKADTKLQVIHSCIDKERIGAVCAEVRKDYFSECVEGFKNLAEIIPTGQYYRYNDHWNFTTQKLIFLIGLTVYLETDGELVTREQAAETLGLKCNQSDGFHLDIEDYLLGILQMASELTRFATNSVTLGDYSRALKISKFLADLNSGFRCLNLKNDSIRKRYDVYKSY</sequence>
<keyword evidence="13" id="KW-0479">Metal-binding</keyword>
<dbReference type="GO" id="GO:0043565">
    <property type="term" value="F:sequence-specific DNA binding"/>
    <property type="evidence" value="ECO:0007669"/>
    <property type="project" value="InterPro"/>
</dbReference>
<dbReference type="SUPFAM" id="SSF74784">
    <property type="entry name" value="Translin"/>
    <property type="match status" value="1"/>
</dbReference>
<evidence type="ECO:0000256" key="12">
    <source>
        <dbReference type="ARBA" id="ARBA00030513"/>
    </source>
</evidence>
<dbReference type="PANTHER" id="PTHR10741">
    <property type="entry name" value="TRANSLIN AND TRANSLIN ASSOCIATED PROTEIN X"/>
    <property type="match status" value="1"/>
</dbReference>
<evidence type="ECO:0000256" key="6">
    <source>
        <dbReference type="ARBA" id="ARBA00022490"/>
    </source>
</evidence>
<evidence type="ECO:0000313" key="14">
    <source>
        <dbReference type="EnsemblMetazoa" id="MESCA003003-PA"/>
    </source>
</evidence>
<dbReference type="InterPro" id="IPR016068">
    <property type="entry name" value="Translin_N"/>
</dbReference>
<evidence type="ECO:0000313" key="15">
    <source>
        <dbReference type="Proteomes" id="UP000015102"/>
    </source>
</evidence>